<protein>
    <recommendedName>
        <fullName evidence="1">YjeF N-terminal domain-containing protein</fullName>
    </recommendedName>
</protein>
<reference evidence="3" key="1">
    <citation type="submission" date="2019-04" db="EMBL/GenBank/DDBJ databases">
        <title>Complete genome sequence of Sphingomonas sp. W1-2-3.</title>
        <authorList>
            <person name="Im W.T."/>
        </authorList>
    </citation>
    <scope>NUCLEOTIDE SEQUENCE [LARGE SCALE GENOMIC DNA]</scope>
    <source>
        <strain evidence="3">W1-2-3</strain>
    </source>
</reference>
<dbReference type="KEGG" id="hgn:E6W36_12215"/>
<dbReference type="AlphaFoldDB" id="A0A4D7C4K3"/>
<accession>A0A4D7C4K3</accession>
<name>A0A4D7C4K3_9SPHN</name>
<organism evidence="2 3">
    <name type="scientific">Hankyongella ginsenosidimutans</name>
    <dbReference type="NCBI Taxonomy" id="1763828"/>
    <lineage>
        <taxon>Bacteria</taxon>
        <taxon>Pseudomonadati</taxon>
        <taxon>Pseudomonadota</taxon>
        <taxon>Alphaproteobacteria</taxon>
        <taxon>Sphingomonadales</taxon>
        <taxon>Sphingomonadaceae</taxon>
        <taxon>Hankyongella</taxon>
    </lineage>
</organism>
<dbReference type="InterPro" id="IPR004443">
    <property type="entry name" value="YjeF_N_dom"/>
</dbReference>
<dbReference type="InterPro" id="IPR036652">
    <property type="entry name" value="YjeF_N_dom_sf"/>
</dbReference>
<dbReference type="Pfam" id="PF03853">
    <property type="entry name" value="YjeF_N"/>
    <property type="match status" value="1"/>
</dbReference>
<evidence type="ECO:0000313" key="3">
    <source>
        <dbReference type="Proteomes" id="UP000298714"/>
    </source>
</evidence>
<proteinExistence type="predicted"/>
<evidence type="ECO:0000313" key="2">
    <source>
        <dbReference type="EMBL" id="QCI80001.1"/>
    </source>
</evidence>
<dbReference type="EMBL" id="CP039704">
    <property type="protein sequence ID" value="QCI80001.1"/>
    <property type="molecule type" value="Genomic_DNA"/>
</dbReference>
<dbReference type="PROSITE" id="PS51385">
    <property type="entry name" value="YJEF_N"/>
    <property type="match status" value="1"/>
</dbReference>
<sequence length="153" mass="15858">MQPILTADRMRALEQQRFARGLSSLAAMEAAGLAVAQICAERLVPGTALVLCGPGNNGGDGFVCARHLQEIGWDVTVATWSDPAVMRGDAAAMRDRWSGRTLPITALGGDAGYGLVVDALFGIGLSRPLNPSGSCGRSPRGRACASRSMCQAG</sequence>
<dbReference type="Gene3D" id="3.40.50.10260">
    <property type="entry name" value="YjeF N-terminal domain"/>
    <property type="match status" value="1"/>
</dbReference>
<evidence type="ECO:0000259" key="1">
    <source>
        <dbReference type="PROSITE" id="PS51385"/>
    </source>
</evidence>
<dbReference type="RefSeq" id="WP_281277333.1">
    <property type="nucleotide sequence ID" value="NZ_CP039704.1"/>
</dbReference>
<keyword evidence="3" id="KW-1185">Reference proteome</keyword>
<dbReference type="Proteomes" id="UP000298714">
    <property type="component" value="Chromosome"/>
</dbReference>
<gene>
    <name evidence="2" type="ORF">E6W36_12215</name>
</gene>
<dbReference type="SUPFAM" id="SSF64153">
    <property type="entry name" value="YjeF N-terminal domain-like"/>
    <property type="match status" value="1"/>
</dbReference>
<feature type="domain" description="YjeF N-terminal" evidence="1">
    <location>
        <begin position="10"/>
        <end position="153"/>
    </location>
</feature>